<dbReference type="RefSeq" id="YP_009594375.1">
    <property type="nucleotide sequence ID" value="NC_041876.1"/>
</dbReference>
<evidence type="ECO:0000313" key="2">
    <source>
        <dbReference type="Proteomes" id="UP000223164"/>
    </source>
</evidence>
<protein>
    <submittedName>
        <fullName evidence="1">Uncharacterized protein</fullName>
    </submittedName>
</protein>
<sequence>MNVPDMWHEGKTKAALGRAPGGEVVRFELDARPLVRVRAIYGRAVAYTPTHVLVEWYRVWGEWFLRWEPNWQVHRVTAEEWRGDPFP</sequence>
<name>A0A0U3TIU0_9CAUD</name>
<keyword evidence="2" id="KW-1185">Reference proteome</keyword>
<proteinExistence type="predicted"/>
<accession>A0A0U3TIU0</accession>
<evidence type="ECO:0000313" key="1">
    <source>
        <dbReference type="EMBL" id="ALY08873.1"/>
    </source>
</evidence>
<reference evidence="1 2" key="1">
    <citation type="submission" date="2015-11" db="EMBL/GenBank/DDBJ databases">
        <authorList>
            <person name="Park Y."/>
            <person name="Guerrero C.A."/>
            <person name="Garlena R.A."/>
            <person name="Russell D.A."/>
            <person name="Pope W.H."/>
            <person name="Jacobs-Sera D."/>
            <person name="Hendrix R.W."/>
            <person name="Hatfull G.F."/>
        </authorList>
    </citation>
    <scope>NUCLEOTIDE SEQUENCE [LARGE SCALE GENOMIC DNA]</scope>
</reference>
<organism evidence="1 2">
    <name type="scientific">Arthrobacter phage Galaxy</name>
    <dbReference type="NCBI Taxonomy" id="1772326"/>
    <lineage>
        <taxon>Viruses</taxon>
        <taxon>Duplodnaviria</taxon>
        <taxon>Heunggongvirae</taxon>
        <taxon>Uroviricota</taxon>
        <taxon>Caudoviricetes</taxon>
        <taxon>Galaxyvirus</taxon>
        <taxon>Galaxyvirus galaxy</taxon>
    </lineage>
</organism>
<dbReference type="KEGG" id="vg:40069895"/>
<dbReference type="GeneID" id="40069895"/>
<dbReference type="EMBL" id="KU160644">
    <property type="protein sequence ID" value="ALY08873.1"/>
    <property type="molecule type" value="Genomic_DNA"/>
</dbReference>
<gene>
    <name evidence="1" type="primary">29</name>
    <name evidence="1" type="ORF">GALAXY_29</name>
</gene>
<dbReference type="OrthoDB" id="39163at10239"/>
<dbReference type="Proteomes" id="UP000223164">
    <property type="component" value="Segment"/>
</dbReference>